<gene>
    <name evidence="1" type="ORF">UN64_10885</name>
</gene>
<protein>
    <recommendedName>
        <fullName evidence="3">DUF2750 domain-containing protein</fullName>
    </recommendedName>
</protein>
<name>A0A1V3G844_9BACL</name>
<reference evidence="1 2" key="1">
    <citation type="submission" date="2016-11" db="EMBL/GenBank/DDBJ databases">
        <authorList>
            <person name="Jaros S."/>
            <person name="Januszkiewicz K."/>
            <person name="Wedrychowicz H."/>
        </authorList>
    </citation>
    <scope>NUCLEOTIDE SEQUENCE [LARGE SCALE GENOMIC DNA]</scope>
    <source>
        <strain evidence="1 2">Con a/3</strain>
    </source>
</reference>
<dbReference type="OrthoDB" id="2936081at2"/>
<proteinExistence type="predicted"/>
<dbReference type="Proteomes" id="UP000188597">
    <property type="component" value="Unassembled WGS sequence"/>
</dbReference>
<sequence>MSQASAQYHAFIQGIVVHKKVWTLKDDGGFPTSTNLNGETVLPFWSLESKVVKIIKKVHAYRDFQPYEIKLEDFINKWITGLEEDGLYVGVNWSGKKATGYDVKPNELLEHITYELEKY</sequence>
<evidence type="ECO:0000313" key="1">
    <source>
        <dbReference type="EMBL" id="OOE12571.1"/>
    </source>
</evidence>
<evidence type="ECO:0008006" key="3">
    <source>
        <dbReference type="Google" id="ProtNLM"/>
    </source>
</evidence>
<accession>A0A1V3G844</accession>
<comment type="caution">
    <text evidence="1">The sequence shown here is derived from an EMBL/GenBank/DDBJ whole genome shotgun (WGS) entry which is preliminary data.</text>
</comment>
<evidence type="ECO:0000313" key="2">
    <source>
        <dbReference type="Proteomes" id="UP000188597"/>
    </source>
</evidence>
<organism evidence="1 2">
    <name type="scientific">Fictibacillus arsenicus</name>
    <dbReference type="NCBI Taxonomy" id="255247"/>
    <lineage>
        <taxon>Bacteria</taxon>
        <taxon>Bacillati</taxon>
        <taxon>Bacillota</taxon>
        <taxon>Bacilli</taxon>
        <taxon>Bacillales</taxon>
        <taxon>Fictibacillaceae</taxon>
        <taxon>Fictibacillus</taxon>
    </lineage>
</organism>
<dbReference type="InterPro" id="IPR021284">
    <property type="entry name" value="DUF2750"/>
</dbReference>
<dbReference type="RefSeq" id="WP_077362558.1">
    <property type="nucleotide sequence ID" value="NZ_MQMF01000002.1"/>
</dbReference>
<dbReference type="AlphaFoldDB" id="A0A1V3G844"/>
<dbReference type="EMBL" id="MQMF01000002">
    <property type="protein sequence ID" value="OOE12571.1"/>
    <property type="molecule type" value="Genomic_DNA"/>
</dbReference>
<dbReference type="Pfam" id="PF11042">
    <property type="entry name" value="DUF2750"/>
    <property type="match status" value="1"/>
</dbReference>